<dbReference type="AlphaFoldDB" id="A0A4R8BVU3"/>
<proteinExistence type="predicted"/>
<reference evidence="1 2" key="1">
    <citation type="submission" date="2019-03" db="EMBL/GenBank/DDBJ databases">
        <title>Genomic Encyclopedia of Type Strains, Phase III (KMG-III): the genomes of soil and plant-associated and newly described type strains.</title>
        <authorList>
            <person name="Whitman W."/>
        </authorList>
    </citation>
    <scope>NUCLEOTIDE SEQUENCE [LARGE SCALE GENOMIC DNA]</scope>
    <source>
        <strain evidence="1 2">VKM Ac-2573</strain>
    </source>
</reference>
<evidence type="ECO:0000313" key="2">
    <source>
        <dbReference type="Proteomes" id="UP000295146"/>
    </source>
</evidence>
<evidence type="ECO:0000313" key="1">
    <source>
        <dbReference type="EMBL" id="TDW65626.1"/>
    </source>
</evidence>
<keyword evidence="2" id="KW-1185">Reference proteome</keyword>
<name>A0A4R8BVU3_9ACTN</name>
<sequence>MTMIHLSPVGGDEPTAAELAAIDAEWPLIEAELDLLNAQIAVISAGPEASVLDTRRVRRAERRVLHVTRQLANRDPETQDAA</sequence>
<dbReference type="Pfam" id="PF19801">
    <property type="entry name" value="DUF6284"/>
    <property type="match status" value="1"/>
</dbReference>
<dbReference type="Proteomes" id="UP000295146">
    <property type="component" value="Unassembled WGS sequence"/>
</dbReference>
<comment type="caution">
    <text evidence="1">The sequence shown here is derived from an EMBL/GenBank/DDBJ whole genome shotgun (WGS) entry which is preliminary data.</text>
</comment>
<dbReference type="EMBL" id="SODP01000003">
    <property type="protein sequence ID" value="TDW65626.1"/>
    <property type="molecule type" value="Genomic_DNA"/>
</dbReference>
<organism evidence="1 2">
    <name type="scientific">Kribbella pratensis</name>
    <dbReference type="NCBI Taxonomy" id="2512112"/>
    <lineage>
        <taxon>Bacteria</taxon>
        <taxon>Bacillati</taxon>
        <taxon>Actinomycetota</taxon>
        <taxon>Actinomycetes</taxon>
        <taxon>Propionibacteriales</taxon>
        <taxon>Kribbellaceae</taxon>
        <taxon>Kribbella</taxon>
    </lineage>
</organism>
<dbReference type="OrthoDB" id="3830496at2"/>
<accession>A0A4R8BVU3</accession>
<dbReference type="RefSeq" id="WP_134106960.1">
    <property type="nucleotide sequence ID" value="NZ_SODP01000003.1"/>
</dbReference>
<gene>
    <name evidence="1" type="ORF">EV653_5637</name>
</gene>
<protein>
    <submittedName>
        <fullName evidence="1">Uncharacterized protein</fullName>
    </submittedName>
</protein>
<dbReference type="InterPro" id="IPR046251">
    <property type="entry name" value="DUF6284"/>
</dbReference>